<reference evidence="1 2" key="1">
    <citation type="submission" date="2018-06" db="EMBL/GenBank/DDBJ databases">
        <title>Chryseolinea flavus sp. nov., a member of the phylum Bacteroidetes isolated from soil.</title>
        <authorList>
            <person name="Li Y."/>
            <person name="Wang J."/>
        </authorList>
    </citation>
    <scope>NUCLEOTIDE SEQUENCE [LARGE SCALE GENOMIC DNA]</scope>
    <source>
        <strain evidence="1 2">SDU1-6</strain>
    </source>
</reference>
<proteinExistence type="predicted"/>
<evidence type="ECO:0000313" key="1">
    <source>
        <dbReference type="EMBL" id="RAV97588.1"/>
    </source>
</evidence>
<organism evidence="1 2">
    <name type="scientific">Pseudochryseolinea flava</name>
    <dbReference type="NCBI Taxonomy" id="2059302"/>
    <lineage>
        <taxon>Bacteria</taxon>
        <taxon>Pseudomonadati</taxon>
        <taxon>Bacteroidota</taxon>
        <taxon>Cytophagia</taxon>
        <taxon>Cytophagales</taxon>
        <taxon>Fulvivirgaceae</taxon>
        <taxon>Pseudochryseolinea</taxon>
    </lineage>
</organism>
<sequence length="144" mass="16864">MPKYDIQIKHKAKPTNLLSSLSGFYGLTIDDKFKDILQRFNLPPHQFYPVNVTHRKVQLSYYWFHFVNSFLDYIDFTSSVFETFTLTPFNILNEFKVSSIKQLHALEREANFEKSIRPRALVLKENFPGYDIISLSNVAPLTLV</sequence>
<protein>
    <submittedName>
        <fullName evidence="1">Uncharacterized protein</fullName>
    </submittedName>
</protein>
<gene>
    <name evidence="1" type="ORF">DQQ10_27625</name>
</gene>
<name>A0A364XTX3_9BACT</name>
<dbReference type="Proteomes" id="UP000251889">
    <property type="component" value="Unassembled WGS sequence"/>
</dbReference>
<accession>A0A364XTX3</accession>
<keyword evidence="2" id="KW-1185">Reference proteome</keyword>
<comment type="caution">
    <text evidence="1">The sequence shown here is derived from an EMBL/GenBank/DDBJ whole genome shotgun (WGS) entry which is preliminary data.</text>
</comment>
<dbReference type="AlphaFoldDB" id="A0A364XTX3"/>
<evidence type="ECO:0000313" key="2">
    <source>
        <dbReference type="Proteomes" id="UP000251889"/>
    </source>
</evidence>
<dbReference type="EMBL" id="QMFY01000038">
    <property type="protein sequence ID" value="RAV97588.1"/>
    <property type="molecule type" value="Genomic_DNA"/>
</dbReference>